<sequence>MNNKELLLNATIEEIITALKGGEISVEEMVRFFIERIKKNNLNTFVEIYEDEAIERAREADRKLATGNVHGTLFGIPFALKDNIAVKGHKLTCASRMLLDYTATYDSTVYKRIESEGGILIGRTNMDEFAMGSSTETSFYGNTLNPWDRSRVPGGSSGGSAAAVAAREVVFALGSDTGGSIRQPAALCGVTGLKPTYGRVSRYGLVAFASSLDQIGPICRSAEDAERVFTVINGFDERDTTSKEVEKYNLTDNTTRQFKVAVSNDLNDTHLNPDIKLNLLNLLNDIKADGNIVEEIDFDFSKYSVPVYQILSCSEASSNLARYDGIRYGYRAEKYDSLFDMYKKTRGEGFGEEVKRRILFGTYILMAKNSALYASSFKVARLIRNKLKETFTKYDILITPTTFNTAFKFGEKIDDPIQMHHSDALTSVCNLSGNPGLSIPAGFSRDGLPVGLQIITKRFDEKTMFRFAKYVQTKSDWHRALPEE</sequence>
<dbReference type="InterPro" id="IPR020556">
    <property type="entry name" value="Amidase_CS"/>
</dbReference>
<dbReference type="AlphaFoldDB" id="A0A660S865"/>
<evidence type="ECO:0000313" key="10">
    <source>
        <dbReference type="Proteomes" id="UP000282321"/>
    </source>
</evidence>
<evidence type="ECO:0000256" key="1">
    <source>
        <dbReference type="ARBA" id="ARBA00008069"/>
    </source>
</evidence>
<keyword evidence="3 7" id="KW-0547">Nucleotide-binding</keyword>
<dbReference type="Gene3D" id="3.90.1300.10">
    <property type="entry name" value="Amidase signature (AS) domain"/>
    <property type="match status" value="1"/>
</dbReference>
<keyword evidence="2 7" id="KW-0436">Ligase</keyword>
<evidence type="ECO:0000256" key="3">
    <source>
        <dbReference type="ARBA" id="ARBA00022741"/>
    </source>
</evidence>
<feature type="active site" description="Charge relay system" evidence="7">
    <location>
        <position position="156"/>
    </location>
</feature>
<dbReference type="GO" id="GO:0050567">
    <property type="term" value="F:glutaminyl-tRNA synthase (glutamine-hydrolyzing) activity"/>
    <property type="evidence" value="ECO:0007669"/>
    <property type="project" value="UniProtKB-UniRule"/>
</dbReference>
<dbReference type="InterPro" id="IPR023631">
    <property type="entry name" value="Amidase_dom"/>
</dbReference>
<dbReference type="InterPro" id="IPR000120">
    <property type="entry name" value="Amidase"/>
</dbReference>
<comment type="caution">
    <text evidence="9">The sequence shown here is derived from an EMBL/GenBank/DDBJ whole genome shotgun (WGS) entry which is preliminary data.</text>
</comment>
<dbReference type="PANTHER" id="PTHR11895:SF7">
    <property type="entry name" value="GLUTAMYL-TRNA(GLN) AMIDOTRANSFERASE SUBUNIT A, MITOCHONDRIAL"/>
    <property type="match status" value="1"/>
</dbReference>
<dbReference type="PROSITE" id="PS00571">
    <property type="entry name" value="AMIDASES"/>
    <property type="match status" value="1"/>
</dbReference>
<dbReference type="PANTHER" id="PTHR11895">
    <property type="entry name" value="TRANSAMIDASE"/>
    <property type="match status" value="1"/>
</dbReference>
<dbReference type="Proteomes" id="UP000282321">
    <property type="component" value="Unassembled WGS sequence"/>
</dbReference>
<organism evidence="9 10">
    <name type="scientific">candidate division TA06 bacterium</name>
    <dbReference type="NCBI Taxonomy" id="2250710"/>
    <lineage>
        <taxon>Bacteria</taxon>
        <taxon>Bacteria division TA06</taxon>
    </lineage>
</organism>
<dbReference type="EMBL" id="QNBC01000086">
    <property type="protein sequence ID" value="RKX65515.1"/>
    <property type="molecule type" value="Genomic_DNA"/>
</dbReference>
<accession>A0A660S865</accession>
<comment type="subunit">
    <text evidence="7">Heterotrimer of A, B and C subunits.</text>
</comment>
<keyword evidence="9" id="KW-0808">Transferase</keyword>
<dbReference type="GO" id="GO:0005524">
    <property type="term" value="F:ATP binding"/>
    <property type="evidence" value="ECO:0007669"/>
    <property type="project" value="UniProtKB-KW"/>
</dbReference>
<gene>
    <name evidence="7 9" type="primary">gatA</name>
    <name evidence="9" type="ORF">DRP44_06180</name>
</gene>
<evidence type="ECO:0000256" key="6">
    <source>
        <dbReference type="ARBA" id="ARBA00047407"/>
    </source>
</evidence>
<dbReference type="NCBIfam" id="TIGR00132">
    <property type="entry name" value="gatA"/>
    <property type="match status" value="1"/>
</dbReference>
<evidence type="ECO:0000313" key="9">
    <source>
        <dbReference type="EMBL" id="RKX65515.1"/>
    </source>
</evidence>
<proteinExistence type="inferred from homology"/>
<dbReference type="GO" id="GO:0006412">
    <property type="term" value="P:translation"/>
    <property type="evidence" value="ECO:0007669"/>
    <property type="project" value="UniProtKB-UniRule"/>
</dbReference>
<dbReference type="HAMAP" id="MF_00120">
    <property type="entry name" value="GatA"/>
    <property type="match status" value="1"/>
</dbReference>
<evidence type="ECO:0000256" key="2">
    <source>
        <dbReference type="ARBA" id="ARBA00022598"/>
    </source>
</evidence>
<dbReference type="SUPFAM" id="SSF75304">
    <property type="entry name" value="Amidase signature (AS) enzymes"/>
    <property type="match status" value="1"/>
</dbReference>
<dbReference type="EC" id="6.3.5.7" evidence="7"/>
<name>A0A660S865_UNCT6</name>
<evidence type="ECO:0000256" key="7">
    <source>
        <dbReference type="HAMAP-Rule" id="MF_00120"/>
    </source>
</evidence>
<feature type="active site" description="Charge relay system" evidence="7">
    <location>
        <position position="81"/>
    </location>
</feature>
<dbReference type="GO" id="GO:0030956">
    <property type="term" value="C:glutamyl-tRNA(Gln) amidotransferase complex"/>
    <property type="evidence" value="ECO:0007669"/>
    <property type="project" value="InterPro"/>
</dbReference>
<keyword evidence="5 7" id="KW-0648">Protein biosynthesis</keyword>
<reference evidence="9 10" key="1">
    <citation type="submission" date="2018-06" db="EMBL/GenBank/DDBJ databases">
        <title>Extensive metabolic versatility and redundancy in microbially diverse, dynamic hydrothermal sediments.</title>
        <authorList>
            <person name="Dombrowski N."/>
            <person name="Teske A."/>
            <person name="Baker B.J."/>
        </authorList>
    </citation>
    <scope>NUCLEOTIDE SEQUENCE [LARGE SCALE GENOMIC DNA]</scope>
    <source>
        <strain evidence="9">B35_G9</strain>
    </source>
</reference>
<comment type="similarity">
    <text evidence="1 7">Belongs to the amidase family. GatA subfamily.</text>
</comment>
<dbReference type="InterPro" id="IPR004412">
    <property type="entry name" value="GatA"/>
</dbReference>
<comment type="function">
    <text evidence="7">Allows the formation of correctly charged Gln-tRNA(Gln) through the transamidation of misacylated Glu-tRNA(Gln) in organisms which lack glutaminyl-tRNA synthetase. The reaction takes place in the presence of glutamine and ATP through an activated gamma-phospho-Glu-tRNA(Gln).</text>
</comment>
<dbReference type="Pfam" id="PF01425">
    <property type="entry name" value="Amidase"/>
    <property type="match status" value="1"/>
</dbReference>
<evidence type="ECO:0000259" key="8">
    <source>
        <dbReference type="Pfam" id="PF01425"/>
    </source>
</evidence>
<feature type="domain" description="Amidase" evidence="8">
    <location>
        <begin position="28"/>
        <end position="464"/>
    </location>
</feature>
<feature type="active site" description="Acyl-ester intermediate" evidence="7">
    <location>
        <position position="180"/>
    </location>
</feature>
<dbReference type="GO" id="GO:0016740">
    <property type="term" value="F:transferase activity"/>
    <property type="evidence" value="ECO:0007669"/>
    <property type="project" value="UniProtKB-KW"/>
</dbReference>
<protein>
    <recommendedName>
        <fullName evidence="7">Glutamyl-tRNA(Gln) amidotransferase subunit A</fullName>
        <shortName evidence="7">Glu-ADT subunit A</shortName>
        <ecNumber evidence="7">6.3.5.7</ecNumber>
    </recommendedName>
</protein>
<comment type="catalytic activity">
    <reaction evidence="6 7">
        <text>L-glutamyl-tRNA(Gln) + L-glutamine + ATP + H2O = L-glutaminyl-tRNA(Gln) + L-glutamate + ADP + phosphate + H(+)</text>
        <dbReference type="Rhea" id="RHEA:17521"/>
        <dbReference type="Rhea" id="RHEA-COMP:9681"/>
        <dbReference type="Rhea" id="RHEA-COMP:9684"/>
        <dbReference type="ChEBI" id="CHEBI:15377"/>
        <dbReference type="ChEBI" id="CHEBI:15378"/>
        <dbReference type="ChEBI" id="CHEBI:29985"/>
        <dbReference type="ChEBI" id="CHEBI:30616"/>
        <dbReference type="ChEBI" id="CHEBI:43474"/>
        <dbReference type="ChEBI" id="CHEBI:58359"/>
        <dbReference type="ChEBI" id="CHEBI:78520"/>
        <dbReference type="ChEBI" id="CHEBI:78521"/>
        <dbReference type="ChEBI" id="CHEBI:456216"/>
        <dbReference type="EC" id="6.3.5.7"/>
    </reaction>
</comment>
<evidence type="ECO:0000256" key="4">
    <source>
        <dbReference type="ARBA" id="ARBA00022840"/>
    </source>
</evidence>
<dbReference type="InterPro" id="IPR036928">
    <property type="entry name" value="AS_sf"/>
</dbReference>
<keyword evidence="4 7" id="KW-0067">ATP-binding</keyword>
<evidence type="ECO:0000256" key="5">
    <source>
        <dbReference type="ARBA" id="ARBA00022917"/>
    </source>
</evidence>